<evidence type="ECO:0000256" key="2">
    <source>
        <dbReference type="ARBA" id="ARBA00022484"/>
    </source>
</evidence>
<dbReference type="GO" id="GO:0003968">
    <property type="term" value="F:RNA-directed RNA polymerase activity"/>
    <property type="evidence" value="ECO:0007669"/>
    <property type="project" value="UniProtKB-KW"/>
</dbReference>
<dbReference type="PANTHER" id="PTHR23079">
    <property type="entry name" value="RNA-DEPENDENT RNA POLYMERASE"/>
    <property type="match status" value="1"/>
</dbReference>
<dbReference type="Proteomes" id="UP000756346">
    <property type="component" value="Unassembled WGS sequence"/>
</dbReference>
<dbReference type="InterPro" id="IPR057596">
    <property type="entry name" value="RDRP_core"/>
</dbReference>
<dbReference type="RefSeq" id="XP_046016255.1">
    <property type="nucleotide sequence ID" value="XM_046149444.1"/>
</dbReference>
<dbReference type="GO" id="GO:0031380">
    <property type="term" value="C:nuclear RNA-directed RNA polymerase complex"/>
    <property type="evidence" value="ECO:0007669"/>
    <property type="project" value="TreeGrafter"/>
</dbReference>
<comment type="catalytic activity">
    <reaction evidence="7 8">
        <text>RNA(n) + a ribonucleoside 5'-triphosphate = RNA(n+1) + diphosphate</text>
        <dbReference type="Rhea" id="RHEA:21248"/>
        <dbReference type="Rhea" id="RHEA-COMP:14527"/>
        <dbReference type="Rhea" id="RHEA-COMP:17342"/>
        <dbReference type="ChEBI" id="CHEBI:33019"/>
        <dbReference type="ChEBI" id="CHEBI:61557"/>
        <dbReference type="ChEBI" id="CHEBI:140395"/>
        <dbReference type="EC" id="2.7.7.48"/>
    </reaction>
</comment>
<keyword evidence="5 8" id="KW-0694">RNA-binding</keyword>
<evidence type="ECO:0000256" key="8">
    <source>
        <dbReference type="RuleBase" id="RU363098"/>
    </source>
</evidence>
<feature type="region of interest" description="Disordered" evidence="9">
    <location>
        <begin position="1"/>
        <end position="22"/>
    </location>
</feature>
<protein>
    <recommendedName>
        <fullName evidence="8">RNA-dependent RNA polymerase</fullName>
        <ecNumber evidence="8">2.7.7.48</ecNumber>
    </recommendedName>
</protein>
<dbReference type="EC" id="2.7.7.48" evidence="8"/>
<keyword evidence="6" id="KW-0943">RNA-mediated gene silencing</keyword>
<evidence type="ECO:0000259" key="11">
    <source>
        <dbReference type="Pfam" id="PF26253"/>
    </source>
</evidence>
<reference evidence="12" key="1">
    <citation type="journal article" date="2021" name="Nat. Commun.">
        <title>Genetic determinants of endophytism in the Arabidopsis root mycobiome.</title>
        <authorList>
            <person name="Mesny F."/>
            <person name="Miyauchi S."/>
            <person name="Thiergart T."/>
            <person name="Pickel B."/>
            <person name="Atanasova L."/>
            <person name="Karlsson M."/>
            <person name="Huettel B."/>
            <person name="Barry K.W."/>
            <person name="Haridas S."/>
            <person name="Chen C."/>
            <person name="Bauer D."/>
            <person name="Andreopoulos W."/>
            <person name="Pangilinan J."/>
            <person name="LaButti K."/>
            <person name="Riley R."/>
            <person name="Lipzen A."/>
            <person name="Clum A."/>
            <person name="Drula E."/>
            <person name="Henrissat B."/>
            <person name="Kohler A."/>
            <person name="Grigoriev I.V."/>
            <person name="Martin F.M."/>
            <person name="Hacquard S."/>
        </authorList>
    </citation>
    <scope>NUCLEOTIDE SEQUENCE</scope>
    <source>
        <strain evidence="12">MPI-CAGE-CH-0230</strain>
    </source>
</reference>
<dbReference type="Pfam" id="PF26253">
    <property type="entry name" value="RdRP_head"/>
    <property type="match status" value="1"/>
</dbReference>
<dbReference type="AlphaFoldDB" id="A0A9P8YFP4"/>
<name>A0A9P8YFP4_9PEZI</name>
<evidence type="ECO:0000256" key="1">
    <source>
        <dbReference type="ARBA" id="ARBA00005762"/>
    </source>
</evidence>
<dbReference type="GO" id="GO:0003723">
    <property type="term" value="F:RNA binding"/>
    <property type="evidence" value="ECO:0007669"/>
    <property type="project" value="UniProtKB-KW"/>
</dbReference>
<keyword evidence="3 8" id="KW-0808">Transferase</keyword>
<organism evidence="12 13">
    <name type="scientific">Microdochium trichocladiopsis</name>
    <dbReference type="NCBI Taxonomy" id="1682393"/>
    <lineage>
        <taxon>Eukaryota</taxon>
        <taxon>Fungi</taxon>
        <taxon>Dikarya</taxon>
        <taxon>Ascomycota</taxon>
        <taxon>Pezizomycotina</taxon>
        <taxon>Sordariomycetes</taxon>
        <taxon>Xylariomycetidae</taxon>
        <taxon>Xylariales</taxon>
        <taxon>Microdochiaceae</taxon>
        <taxon>Microdochium</taxon>
    </lineage>
</organism>
<evidence type="ECO:0000256" key="4">
    <source>
        <dbReference type="ARBA" id="ARBA00022695"/>
    </source>
</evidence>
<evidence type="ECO:0000256" key="3">
    <source>
        <dbReference type="ARBA" id="ARBA00022679"/>
    </source>
</evidence>
<accession>A0A9P8YFP4</accession>
<gene>
    <name evidence="12" type="ORF">B0I36DRAFT_236102</name>
</gene>
<keyword evidence="4 8" id="KW-0548">Nucleotidyltransferase</keyword>
<feature type="domain" description="RDRP core" evidence="10">
    <location>
        <begin position="224"/>
        <end position="788"/>
    </location>
</feature>
<evidence type="ECO:0000313" key="13">
    <source>
        <dbReference type="Proteomes" id="UP000756346"/>
    </source>
</evidence>
<feature type="compositionally biased region" description="Acidic residues" evidence="9">
    <location>
        <begin position="999"/>
        <end position="1014"/>
    </location>
</feature>
<dbReference type="Pfam" id="PF05183">
    <property type="entry name" value="RdRP"/>
    <property type="match status" value="1"/>
</dbReference>
<dbReference type="InterPro" id="IPR058752">
    <property type="entry name" value="RDRP_C_head"/>
</dbReference>
<sequence length="1027" mass="116319">MVTVSKERSHGSSYQHERPRNGERVWRRAVNLPLAHSGRHGPIVLHEKNQIDFGRWRVYRFDLPAKAQEHWRGMKGILVNHKVNLKSIFAHDFQAVDFQTHNGASPSLWQRLDRTSQLIDSLTLLDDDKDYHLSFSVRYLLEACLSLGVLHEDNITSEFLRSLRNGDSSSGQLRTSNMLAYIATKGQRWWEPMDIFKDRDITRGCPSRTQRIPEYCCLVRKAVVTPTTIYFSPPTVETSHRILREYKHHQDHFLRIQFLDEKHNGSIRGQIWDEDGDDDHQKEIWDRITRTLREGIRIGGHHYRFLAYGNSQLRESSALFFCDDGDLTCEVIRQQMGTFNTIRNAARYAARMGQCLSTTKAPALPYLYNKVDIVDTGNEWVFTDGVGKISPFLATEIIKSPSIKLSRSRSVVPSAFQFRLGGSKGLLVVWDIGWIEVHLRPSQVKFESPSKRLEIIKVSRTTMATLNRQTITILSSLGVRAEVFLNMLAAQISDYDRVMTDSKIAQQILEANNDENGVLGAMSEMIGDGFMDAQEPFMLTMLDLWRTWCLKQLKDKGRLHVKNGAFVFGGVDETNTLRGWYRESTLLPQVFLQVPNSDDKYEVITGLCIVGRNPTLHPGDIRLVEAVDIPALRHLHDLVVFPAQGDRDIPSMCSGGDLDGDEYFVIWDHELVQIRQHDPMEFRVSAKNEQDKPVTINDVTDFLVNYMKNNCLGIIAHAHLANADQYGAGHPKCLELAALHSQSVDFNKTGIPAKMKKSLQPVSWPHFMEKRGKSHASQTVLGQIYDRVAKVDFQPRYSYAFDARILRRFDIPDELCAQAEELKAQYDIALQNIMNQYGIATEFEVWSTFVLSKPAVGSDYKTQETIGLLRGSLIDNAKAAVFEHLGSQKDKDVLPFVAACYSVTNRQVQERLTELSATAEPPTPQNMPYISFPWLFDRELGILATGTRTEQDGSVQSELSSNIMSTRTSDMPQKDVPASVSASLQGENVQIEEAKELGEGEDSDTFEEVEEEDANQPSPAWIGFGAS</sequence>
<dbReference type="PANTHER" id="PTHR23079:SF55">
    <property type="entry name" value="RNA-DIRECTED RNA POLYMERASE"/>
    <property type="match status" value="1"/>
</dbReference>
<dbReference type="OrthoDB" id="6513042at2759"/>
<comment type="caution">
    <text evidence="12">The sequence shown here is derived from an EMBL/GenBank/DDBJ whole genome shotgun (WGS) entry which is preliminary data.</text>
</comment>
<dbReference type="EMBL" id="JAGTJQ010000002">
    <property type="protein sequence ID" value="KAH7037134.1"/>
    <property type="molecule type" value="Genomic_DNA"/>
</dbReference>
<proteinExistence type="inferred from homology"/>
<evidence type="ECO:0000259" key="10">
    <source>
        <dbReference type="Pfam" id="PF05183"/>
    </source>
</evidence>
<keyword evidence="2 8" id="KW-0696">RNA-directed RNA polymerase</keyword>
<comment type="similarity">
    <text evidence="1 8">Belongs to the RdRP family.</text>
</comment>
<keyword evidence="13" id="KW-1185">Reference proteome</keyword>
<dbReference type="GO" id="GO:0030422">
    <property type="term" value="P:siRNA processing"/>
    <property type="evidence" value="ECO:0007669"/>
    <property type="project" value="TreeGrafter"/>
</dbReference>
<evidence type="ECO:0000256" key="6">
    <source>
        <dbReference type="ARBA" id="ARBA00023158"/>
    </source>
</evidence>
<feature type="region of interest" description="Disordered" evidence="9">
    <location>
        <begin position="993"/>
        <end position="1027"/>
    </location>
</feature>
<evidence type="ECO:0000256" key="7">
    <source>
        <dbReference type="ARBA" id="ARBA00048744"/>
    </source>
</evidence>
<dbReference type="GeneID" id="70178990"/>
<dbReference type="InterPro" id="IPR007855">
    <property type="entry name" value="RDRP"/>
</dbReference>
<evidence type="ECO:0000256" key="9">
    <source>
        <dbReference type="SAM" id="MobiDB-lite"/>
    </source>
</evidence>
<feature type="domain" description="RDRP C-terminal head" evidence="11">
    <location>
        <begin position="814"/>
        <end position="945"/>
    </location>
</feature>
<evidence type="ECO:0000256" key="5">
    <source>
        <dbReference type="ARBA" id="ARBA00022884"/>
    </source>
</evidence>
<evidence type="ECO:0000313" key="12">
    <source>
        <dbReference type="EMBL" id="KAH7037134.1"/>
    </source>
</evidence>